<evidence type="ECO:0000256" key="4">
    <source>
        <dbReference type="ARBA" id="ARBA00022801"/>
    </source>
</evidence>
<dbReference type="InterPro" id="IPR023696">
    <property type="entry name" value="Ureohydrolase_dom_sf"/>
</dbReference>
<reference evidence="7 8" key="1">
    <citation type="submission" date="2019-11" db="EMBL/GenBank/DDBJ databases">
        <authorList>
            <person name="Zhang X.Y."/>
        </authorList>
    </citation>
    <scope>NUCLEOTIDE SEQUENCE [LARGE SCALE GENOMIC DNA]</scope>
    <source>
        <strain evidence="7 8">C176</strain>
    </source>
</reference>
<dbReference type="GO" id="GO:0016787">
    <property type="term" value="F:hydrolase activity"/>
    <property type="evidence" value="ECO:0007669"/>
    <property type="project" value="UniProtKB-KW"/>
</dbReference>
<gene>
    <name evidence="7" type="ORF">GH984_05240</name>
</gene>
<keyword evidence="3" id="KW-0479">Metal-binding</keyword>
<evidence type="ECO:0000256" key="3">
    <source>
        <dbReference type="ARBA" id="ARBA00022723"/>
    </source>
</evidence>
<comment type="similarity">
    <text evidence="2">Belongs to the histone deacetylase family.</text>
</comment>
<dbReference type="CDD" id="cd10001">
    <property type="entry name" value="HDAC_classII_APAH"/>
    <property type="match status" value="1"/>
</dbReference>
<evidence type="ECO:0000256" key="5">
    <source>
        <dbReference type="ARBA" id="ARBA00022833"/>
    </source>
</evidence>
<dbReference type="GO" id="GO:0040029">
    <property type="term" value="P:epigenetic regulation of gene expression"/>
    <property type="evidence" value="ECO:0007669"/>
    <property type="project" value="TreeGrafter"/>
</dbReference>
<evidence type="ECO:0000313" key="7">
    <source>
        <dbReference type="EMBL" id="MRH78105.1"/>
    </source>
</evidence>
<name>A0A6N7QNK7_9GAMM</name>
<dbReference type="Proteomes" id="UP000433788">
    <property type="component" value="Unassembled WGS sequence"/>
</dbReference>
<dbReference type="GO" id="GO:0004407">
    <property type="term" value="F:histone deacetylase activity"/>
    <property type="evidence" value="ECO:0007669"/>
    <property type="project" value="TreeGrafter"/>
</dbReference>
<comment type="caution">
    <text evidence="7">The sequence shown here is derived from an EMBL/GenBank/DDBJ whole genome shotgun (WGS) entry which is preliminary data.</text>
</comment>
<proteinExistence type="inferred from homology"/>
<keyword evidence="4" id="KW-0378">Hydrolase</keyword>
<sequence length="340" mass="37537">MKAFFDPRQDLHHPRTYFTRGQMRAPQEIPERTGHIRTGLESTGIVTQTPADHGMRPINRVHDLGYLRFLQACHAEWTSMPEDWGNEVISNIFVRSPNNLRGILAEAACYLADGSCPVGEHTWEAAYWSAQCAVSAADEVVKGENMSFALCRPPGHHARRDAAGGFCYLNNAAIAAEALQARFPRIAILDTDVHHGQGIQEIFYDRADVLYISIHGDPTNFYPVVTGFEDERGTGEGMGYNLNLPLPHGSGPAAFYRQLDKALNAIKLFAPDAFVFCNGFDIYREDPQAKIGVEPDDIQQLGSQIAQLNLPTVVIQEGGYHYDSLASNTERLIAGLTHAG</sequence>
<dbReference type="EMBL" id="WJPP01000002">
    <property type="protein sequence ID" value="MRH78105.1"/>
    <property type="molecule type" value="Genomic_DNA"/>
</dbReference>
<dbReference type="Gene3D" id="3.40.800.20">
    <property type="entry name" value="Histone deacetylase domain"/>
    <property type="match status" value="1"/>
</dbReference>
<protein>
    <submittedName>
        <fullName evidence="7">Histone deacetylase family protein</fullName>
    </submittedName>
</protein>
<dbReference type="InterPro" id="IPR000286">
    <property type="entry name" value="HDACs"/>
</dbReference>
<evidence type="ECO:0000256" key="2">
    <source>
        <dbReference type="ARBA" id="ARBA00005947"/>
    </source>
</evidence>
<keyword evidence="5" id="KW-0862">Zinc</keyword>
<dbReference type="AlphaFoldDB" id="A0A6N7QNK7"/>
<dbReference type="InterPro" id="IPR023801">
    <property type="entry name" value="His_deacetylse_dom"/>
</dbReference>
<dbReference type="RefSeq" id="WP_369691949.1">
    <property type="nucleotide sequence ID" value="NZ_WJPP01000002.1"/>
</dbReference>
<dbReference type="SUPFAM" id="SSF52768">
    <property type="entry name" value="Arginase/deacetylase"/>
    <property type="match status" value="1"/>
</dbReference>
<accession>A0A6N7QNK7</accession>
<dbReference type="PRINTS" id="PR01270">
    <property type="entry name" value="HDASUPER"/>
</dbReference>
<dbReference type="Pfam" id="PF00850">
    <property type="entry name" value="Hist_deacetyl"/>
    <property type="match status" value="1"/>
</dbReference>
<dbReference type="PANTHER" id="PTHR10625:SF17">
    <property type="entry name" value="HISTONE DEACETYLASE 8"/>
    <property type="match status" value="1"/>
</dbReference>
<dbReference type="InterPro" id="IPR037138">
    <property type="entry name" value="His_deacetylse_dom_sf"/>
</dbReference>
<evidence type="ECO:0000259" key="6">
    <source>
        <dbReference type="Pfam" id="PF00850"/>
    </source>
</evidence>
<feature type="domain" description="Histone deacetylase" evidence="6">
    <location>
        <begin position="29"/>
        <end position="335"/>
    </location>
</feature>
<organism evidence="7 8">
    <name type="scientific">Spiribacter salilacus</name>
    <dbReference type="NCBI Taxonomy" id="2664894"/>
    <lineage>
        <taxon>Bacteria</taxon>
        <taxon>Pseudomonadati</taxon>
        <taxon>Pseudomonadota</taxon>
        <taxon>Gammaproteobacteria</taxon>
        <taxon>Chromatiales</taxon>
        <taxon>Ectothiorhodospiraceae</taxon>
        <taxon>Spiribacter</taxon>
    </lineage>
</organism>
<dbReference type="PANTHER" id="PTHR10625">
    <property type="entry name" value="HISTONE DEACETYLASE HDAC1-RELATED"/>
    <property type="match status" value="1"/>
</dbReference>
<dbReference type="GO" id="GO:0046872">
    <property type="term" value="F:metal ion binding"/>
    <property type="evidence" value="ECO:0007669"/>
    <property type="project" value="UniProtKB-KW"/>
</dbReference>
<evidence type="ECO:0000256" key="1">
    <source>
        <dbReference type="ARBA" id="ARBA00001947"/>
    </source>
</evidence>
<comment type="cofactor">
    <cofactor evidence="1">
        <name>Zn(2+)</name>
        <dbReference type="ChEBI" id="CHEBI:29105"/>
    </cofactor>
</comment>
<evidence type="ECO:0000313" key="8">
    <source>
        <dbReference type="Proteomes" id="UP000433788"/>
    </source>
</evidence>
<keyword evidence="8" id="KW-1185">Reference proteome</keyword>